<evidence type="ECO:0000256" key="1">
    <source>
        <dbReference type="ARBA" id="ARBA00004651"/>
    </source>
</evidence>
<keyword evidence="3 6" id="KW-0812">Transmembrane</keyword>
<keyword evidence="7" id="KW-0813">Transport</keyword>
<evidence type="ECO:0000256" key="4">
    <source>
        <dbReference type="ARBA" id="ARBA00022989"/>
    </source>
</evidence>
<gene>
    <name evidence="7" type="ORF">SAMN05446037_1004110</name>
</gene>
<feature type="transmembrane region" description="Helical" evidence="6">
    <location>
        <begin position="126"/>
        <end position="147"/>
    </location>
</feature>
<feature type="transmembrane region" description="Helical" evidence="6">
    <location>
        <begin position="38"/>
        <end position="58"/>
    </location>
</feature>
<evidence type="ECO:0000313" key="7">
    <source>
        <dbReference type="EMBL" id="SNS10811.1"/>
    </source>
</evidence>
<dbReference type="OrthoDB" id="5499919at2"/>
<feature type="transmembrane region" description="Helical" evidence="6">
    <location>
        <begin position="239"/>
        <end position="256"/>
    </location>
</feature>
<name>A0A239BTQ1_9FIRM</name>
<feature type="transmembrane region" description="Helical" evidence="6">
    <location>
        <begin position="294"/>
        <end position="317"/>
    </location>
</feature>
<organism evidence="7 8">
    <name type="scientific">Anaerovirgula multivorans</name>
    <dbReference type="NCBI Taxonomy" id="312168"/>
    <lineage>
        <taxon>Bacteria</taxon>
        <taxon>Bacillati</taxon>
        <taxon>Bacillota</taxon>
        <taxon>Clostridia</taxon>
        <taxon>Peptostreptococcales</taxon>
        <taxon>Natronincolaceae</taxon>
        <taxon>Anaerovirgula</taxon>
    </lineage>
</organism>
<feature type="transmembrane region" description="Helical" evidence="6">
    <location>
        <begin position="92"/>
        <end position="114"/>
    </location>
</feature>
<dbReference type="GO" id="GO:0022857">
    <property type="term" value="F:transmembrane transporter activity"/>
    <property type="evidence" value="ECO:0007669"/>
    <property type="project" value="InterPro"/>
</dbReference>
<reference evidence="7 8" key="1">
    <citation type="submission" date="2017-06" db="EMBL/GenBank/DDBJ databases">
        <authorList>
            <person name="Kim H.J."/>
            <person name="Triplett B.A."/>
        </authorList>
    </citation>
    <scope>NUCLEOTIDE SEQUENCE [LARGE SCALE GENOMIC DNA]</scope>
    <source>
        <strain evidence="7 8">SCA</strain>
    </source>
</reference>
<keyword evidence="7" id="KW-0762">Sugar transport</keyword>
<keyword evidence="4 6" id="KW-1133">Transmembrane helix</keyword>
<dbReference type="AlphaFoldDB" id="A0A239BTQ1"/>
<dbReference type="GO" id="GO:0005886">
    <property type="term" value="C:plasma membrane"/>
    <property type="evidence" value="ECO:0007669"/>
    <property type="project" value="UniProtKB-SubCell"/>
</dbReference>
<keyword evidence="5 6" id="KW-0472">Membrane</keyword>
<dbReference type="InterPro" id="IPR001851">
    <property type="entry name" value="ABC_transp_permease"/>
</dbReference>
<evidence type="ECO:0000313" key="8">
    <source>
        <dbReference type="Proteomes" id="UP000198304"/>
    </source>
</evidence>
<evidence type="ECO:0000256" key="3">
    <source>
        <dbReference type="ARBA" id="ARBA00022692"/>
    </source>
</evidence>
<proteinExistence type="predicted"/>
<feature type="transmembrane region" description="Helical" evidence="6">
    <location>
        <begin position="65"/>
        <end position="86"/>
    </location>
</feature>
<evidence type="ECO:0000256" key="5">
    <source>
        <dbReference type="ARBA" id="ARBA00023136"/>
    </source>
</evidence>
<keyword evidence="2" id="KW-1003">Cell membrane</keyword>
<accession>A0A239BTQ1</accession>
<dbReference type="Proteomes" id="UP000198304">
    <property type="component" value="Unassembled WGS sequence"/>
</dbReference>
<dbReference type="EMBL" id="FZOJ01000004">
    <property type="protein sequence ID" value="SNS10811.1"/>
    <property type="molecule type" value="Genomic_DNA"/>
</dbReference>
<evidence type="ECO:0000256" key="6">
    <source>
        <dbReference type="SAM" id="Phobius"/>
    </source>
</evidence>
<comment type="subcellular location">
    <subcellularLocation>
        <location evidence="1">Cell membrane</location>
        <topology evidence="1">Multi-pass membrane protein</topology>
    </subcellularLocation>
</comment>
<dbReference type="PANTHER" id="PTHR32196">
    <property type="entry name" value="ABC TRANSPORTER PERMEASE PROTEIN YPHD-RELATED-RELATED"/>
    <property type="match status" value="1"/>
</dbReference>
<evidence type="ECO:0000256" key="2">
    <source>
        <dbReference type="ARBA" id="ARBA00022475"/>
    </source>
</evidence>
<feature type="transmembrane region" description="Helical" evidence="6">
    <location>
        <begin position="188"/>
        <end position="208"/>
    </location>
</feature>
<feature type="transmembrane region" description="Helical" evidence="6">
    <location>
        <begin position="12"/>
        <end position="32"/>
    </location>
</feature>
<dbReference type="RefSeq" id="WP_089281895.1">
    <property type="nucleotide sequence ID" value="NZ_FZOJ01000004.1"/>
</dbReference>
<dbReference type="Pfam" id="PF02653">
    <property type="entry name" value="BPD_transp_2"/>
    <property type="match status" value="1"/>
</dbReference>
<feature type="transmembrane region" description="Helical" evidence="6">
    <location>
        <begin position="268"/>
        <end position="287"/>
    </location>
</feature>
<protein>
    <submittedName>
        <fullName evidence="7">Simple sugar transport system permease protein</fullName>
    </submittedName>
</protein>
<sequence>MESFKNFVEKVGYPRLIIGGFLFILSIMAAMLSIPIPGLIGDILTRIGMNGILVLAMVPAIRAGVGLNFALPLGIVCGLIGALISIEFKLTGFTGLFITLIVAIPLAAIVGYFYGQMLNRMKGQEMTVGTYVGFSVVSAMCIFWLLAPFRSPELIWAVGGSGLRVTVSLESSIDKVLNSFLSFNFAGVQVPTGLLLFFGLCCLIVWFFGKTKSGVIMNAAGSNERFATATGINVNQQRILGVILSTILGAIGIIVYSQSFGFLQLYNAPLYSAMPAVAAILIGGASIKKVKISHVIIGTFLFQALLVVALPVLNILADGNMSEVIRMIVQNGIILYALTRKTGGDLA</sequence>
<keyword evidence="8" id="KW-1185">Reference proteome</keyword>
<dbReference type="PANTHER" id="PTHR32196:SF15">
    <property type="entry name" value="SUGAR ABC TRANSPORTER PERMEASE PROTEIN"/>
    <property type="match status" value="1"/>
</dbReference>